<evidence type="ECO:0000256" key="4">
    <source>
        <dbReference type="ARBA" id="ARBA00022801"/>
    </source>
</evidence>
<dbReference type="InterPro" id="IPR004603">
    <property type="entry name" value="DNA_mismatch_endonuc_vsr"/>
</dbReference>
<dbReference type="GO" id="GO:0006298">
    <property type="term" value="P:mismatch repair"/>
    <property type="evidence" value="ECO:0007669"/>
    <property type="project" value="InterPro"/>
</dbReference>
<reference evidence="8" key="1">
    <citation type="submission" date="2022-10" db="EMBL/GenBank/DDBJ databases">
        <title>The complete genomes of actinobacterial strains from the NBC collection.</title>
        <authorList>
            <person name="Joergensen T.S."/>
            <person name="Alvarez Arevalo M."/>
            <person name="Sterndorff E.B."/>
            <person name="Faurdal D."/>
            <person name="Vuksanovic O."/>
            <person name="Mourched A.-S."/>
            <person name="Charusanti P."/>
            <person name="Shaw S."/>
            <person name="Blin K."/>
            <person name="Weber T."/>
        </authorList>
    </citation>
    <scope>NUCLEOTIDE SEQUENCE</scope>
    <source>
        <strain evidence="8">NBC_01401</strain>
    </source>
</reference>
<dbReference type="EMBL" id="CP109535">
    <property type="protein sequence ID" value="WTY96525.1"/>
    <property type="molecule type" value="Genomic_DNA"/>
</dbReference>
<proteinExistence type="inferred from homology"/>
<sequence length="257" mass="29232">MTAAKERGQSPWKDKPPPERAWKRRRGTSPTEEQNRAAGGRHRRTVDLGDGRYACASVSLRVWAKTRRIRAFLRWSNNGDSPEIPLGEVEHGSRRANLVEAWDRAWERGLLVEEPAPSGSWASSGATRSVMRGNRGKDTKPELQLRSLLHAQGLRYRVDARPIAELPRRADVVFPRDRVAVFVDGCFWHGCPEHHRASTKNPEFWTDKVQGNRLRDEDTNQHLRSAGWTVIRVWEHEDAATAAGRIEAAVRARRTSK</sequence>
<keyword evidence="1" id="KW-0540">Nuclease</keyword>
<dbReference type="NCBIfam" id="TIGR00632">
    <property type="entry name" value="vsr"/>
    <property type="match status" value="1"/>
</dbReference>
<evidence type="ECO:0000256" key="2">
    <source>
        <dbReference type="ARBA" id="ARBA00022759"/>
    </source>
</evidence>
<dbReference type="CDD" id="cd00221">
    <property type="entry name" value="Vsr"/>
    <property type="match status" value="1"/>
</dbReference>
<keyword evidence="5" id="KW-0234">DNA repair</keyword>
<keyword evidence="4" id="KW-0378">Hydrolase</keyword>
<evidence type="ECO:0000256" key="1">
    <source>
        <dbReference type="ARBA" id="ARBA00022722"/>
    </source>
</evidence>
<keyword evidence="3" id="KW-0227">DNA damage</keyword>
<evidence type="ECO:0000256" key="6">
    <source>
        <dbReference type="ARBA" id="ARBA00029466"/>
    </source>
</evidence>
<accession>A0AAU3GWC0</accession>
<dbReference type="SUPFAM" id="SSF52980">
    <property type="entry name" value="Restriction endonuclease-like"/>
    <property type="match status" value="1"/>
</dbReference>
<dbReference type="GO" id="GO:0016787">
    <property type="term" value="F:hydrolase activity"/>
    <property type="evidence" value="ECO:0007669"/>
    <property type="project" value="UniProtKB-KW"/>
</dbReference>
<dbReference type="Gene3D" id="3.40.960.10">
    <property type="entry name" value="VSR Endonuclease"/>
    <property type="match status" value="1"/>
</dbReference>
<protein>
    <submittedName>
        <fullName evidence="8">Very short patch repair endonuclease</fullName>
    </submittedName>
</protein>
<dbReference type="InterPro" id="IPR011335">
    <property type="entry name" value="Restrct_endonuc-II-like"/>
</dbReference>
<name>A0AAU3GWC0_9ACTN</name>
<evidence type="ECO:0000256" key="5">
    <source>
        <dbReference type="ARBA" id="ARBA00023204"/>
    </source>
</evidence>
<organism evidence="8">
    <name type="scientific">Streptomyces sp. NBC_01401</name>
    <dbReference type="NCBI Taxonomy" id="2903854"/>
    <lineage>
        <taxon>Bacteria</taxon>
        <taxon>Bacillati</taxon>
        <taxon>Actinomycetota</taxon>
        <taxon>Actinomycetes</taxon>
        <taxon>Kitasatosporales</taxon>
        <taxon>Streptomycetaceae</taxon>
        <taxon>Streptomyces</taxon>
    </lineage>
</organism>
<dbReference type="AlphaFoldDB" id="A0AAU3GWC0"/>
<keyword evidence="2 8" id="KW-0255">Endonuclease</keyword>
<comment type="similarity">
    <text evidence="6">Belongs to the Vsr family.</text>
</comment>
<dbReference type="Pfam" id="PF03852">
    <property type="entry name" value="Vsr"/>
    <property type="match status" value="1"/>
</dbReference>
<evidence type="ECO:0000256" key="7">
    <source>
        <dbReference type="SAM" id="MobiDB-lite"/>
    </source>
</evidence>
<feature type="region of interest" description="Disordered" evidence="7">
    <location>
        <begin position="117"/>
        <end position="138"/>
    </location>
</feature>
<feature type="compositionally biased region" description="Basic and acidic residues" evidence="7">
    <location>
        <begin position="1"/>
        <end position="21"/>
    </location>
</feature>
<evidence type="ECO:0000256" key="3">
    <source>
        <dbReference type="ARBA" id="ARBA00022763"/>
    </source>
</evidence>
<feature type="compositionally biased region" description="Low complexity" evidence="7">
    <location>
        <begin position="117"/>
        <end position="126"/>
    </location>
</feature>
<gene>
    <name evidence="8" type="ORF">OG626_17240</name>
</gene>
<evidence type="ECO:0000313" key="8">
    <source>
        <dbReference type="EMBL" id="WTY96525.1"/>
    </source>
</evidence>
<feature type="region of interest" description="Disordered" evidence="7">
    <location>
        <begin position="1"/>
        <end position="44"/>
    </location>
</feature>
<dbReference type="GO" id="GO:0004519">
    <property type="term" value="F:endonuclease activity"/>
    <property type="evidence" value="ECO:0007669"/>
    <property type="project" value="UniProtKB-KW"/>
</dbReference>